<gene>
    <name evidence="2" type="primary">41</name>
    <name evidence="2" type="ORF">SEA_REINDEER_41</name>
</gene>
<evidence type="ECO:0000313" key="3">
    <source>
        <dbReference type="Proteomes" id="UP000515841"/>
    </source>
</evidence>
<evidence type="ECO:0000256" key="1">
    <source>
        <dbReference type="SAM" id="Coils"/>
    </source>
</evidence>
<protein>
    <submittedName>
        <fullName evidence="2">Uncharacterized protein</fullName>
    </submittedName>
</protein>
<dbReference type="RefSeq" id="YP_010014102.1">
    <property type="nucleotide sequence ID" value="NC_053516.1"/>
</dbReference>
<accession>A0A7G8LHX9</accession>
<reference evidence="2 3" key="1">
    <citation type="submission" date="2020-06" db="EMBL/GenBank/DDBJ databases">
        <authorList>
            <person name="Spencer C.E."/>
            <person name="Frederick G.D."/>
            <person name="Baliraine F.N."/>
            <person name="Favela G."/>
            <person name="Farmer V."/>
            <person name="Galindo A."/>
            <person name="Garlena R.A."/>
            <person name="Russell D.A."/>
            <person name="Pope W.H."/>
            <person name="Jacobs-Sera D."/>
            <person name="Hatfull G.F."/>
        </authorList>
    </citation>
    <scope>NUCLEOTIDE SEQUENCE [LARGE SCALE GENOMIC DNA]</scope>
</reference>
<dbReference type="KEGG" id="vg:63210784"/>
<evidence type="ECO:0000313" key="2">
    <source>
        <dbReference type="EMBL" id="QNJ56851.1"/>
    </source>
</evidence>
<keyword evidence="3" id="KW-1185">Reference proteome</keyword>
<name>A0A7G8LHX9_9CAUD</name>
<dbReference type="EMBL" id="MT658803">
    <property type="protein sequence ID" value="QNJ56851.1"/>
    <property type="molecule type" value="Genomic_DNA"/>
</dbReference>
<dbReference type="GeneID" id="63210784"/>
<dbReference type="Proteomes" id="UP000515841">
    <property type="component" value="Segment"/>
</dbReference>
<sequence>MAQTLEQELELAEQRLDAATAAVDQIKAEIKARDAADEEYPVGTVFRSDGVYPFIVYKLDSIQNSDRYPGSPGFDGPCWATIYEDFSGSVHKTLRDVKQRHRNSDLVLLHMPSQAPF</sequence>
<proteinExistence type="predicted"/>
<feature type="coiled-coil region" evidence="1">
    <location>
        <begin position="2"/>
        <end position="29"/>
    </location>
</feature>
<keyword evidence="1" id="KW-0175">Coiled coil</keyword>
<organism evidence="2 3">
    <name type="scientific">Mycobacterium phage Reindeer</name>
    <dbReference type="NCBI Taxonomy" id="2762283"/>
    <lineage>
        <taxon>Viruses</taxon>
        <taxon>Duplodnaviria</taxon>
        <taxon>Heunggongvirae</taxon>
        <taxon>Uroviricota</taxon>
        <taxon>Caudoviricetes</taxon>
        <taxon>Vilmaviridae</taxon>
        <taxon>Mclasvirinae</taxon>
        <taxon>Bongovirus</taxon>
        <taxon>Bongovirus reindeer</taxon>
    </lineage>
</organism>